<evidence type="ECO:0000259" key="9">
    <source>
        <dbReference type="PROSITE" id="PS50928"/>
    </source>
</evidence>
<evidence type="ECO:0000313" key="10">
    <source>
        <dbReference type="EMBL" id="SCZ79994.1"/>
    </source>
</evidence>
<evidence type="ECO:0000256" key="3">
    <source>
        <dbReference type="ARBA" id="ARBA00022448"/>
    </source>
</evidence>
<dbReference type="GO" id="GO:0005315">
    <property type="term" value="F:phosphate transmembrane transporter activity"/>
    <property type="evidence" value="ECO:0007669"/>
    <property type="project" value="InterPro"/>
</dbReference>
<keyword evidence="3" id="KW-0813">Transport</keyword>
<keyword evidence="11" id="KW-1185">Reference proteome</keyword>
<feature type="transmembrane region" description="Helical" evidence="8">
    <location>
        <begin position="145"/>
        <end position="165"/>
    </location>
</feature>
<dbReference type="RefSeq" id="WP_330387136.1">
    <property type="nucleotide sequence ID" value="NZ_FMWL01000010.1"/>
</dbReference>
<comment type="similarity">
    <text evidence="2 8">Belongs to the binding-protein-dependent transport system permease family. CysTW subfamily.</text>
</comment>
<dbReference type="NCBIfam" id="TIGR00974">
    <property type="entry name" value="3a0107s02c"/>
    <property type="match status" value="1"/>
</dbReference>
<proteinExistence type="inferred from homology"/>
<accession>A0A1G5S0V8</accession>
<keyword evidence="5 8" id="KW-0812">Transmembrane</keyword>
<dbReference type="STRING" id="1120920.SAMN03080599_02029"/>
<dbReference type="GO" id="GO:0005886">
    <property type="term" value="C:plasma membrane"/>
    <property type="evidence" value="ECO:0007669"/>
    <property type="project" value="UniProtKB-SubCell"/>
</dbReference>
<comment type="subcellular location">
    <subcellularLocation>
        <location evidence="1 8">Cell membrane</location>
        <topology evidence="1 8">Multi-pass membrane protein</topology>
    </subcellularLocation>
</comment>
<dbReference type="Gene3D" id="1.10.3720.10">
    <property type="entry name" value="MetI-like"/>
    <property type="match status" value="1"/>
</dbReference>
<evidence type="ECO:0000256" key="7">
    <source>
        <dbReference type="ARBA" id="ARBA00023136"/>
    </source>
</evidence>
<protein>
    <recommendedName>
        <fullName evidence="8">Phosphate transport system permease protein PstA</fullName>
    </recommendedName>
</protein>
<dbReference type="AlphaFoldDB" id="A0A1G5S0V8"/>
<organism evidence="10 11">
    <name type="scientific">Acidaminobacter hydrogenoformans DSM 2784</name>
    <dbReference type="NCBI Taxonomy" id="1120920"/>
    <lineage>
        <taxon>Bacteria</taxon>
        <taxon>Bacillati</taxon>
        <taxon>Bacillota</taxon>
        <taxon>Clostridia</taxon>
        <taxon>Peptostreptococcales</taxon>
        <taxon>Acidaminobacteraceae</taxon>
        <taxon>Acidaminobacter</taxon>
    </lineage>
</organism>
<dbReference type="Proteomes" id="UP000199208">
    <property type="component" value="Unassembled WGS sequence"/>
</dbReference>
<dbReference type="InterPro" id="IPR035906">
    <property type="entry name" value="MetI-like_sf"/>
</dbReference>
<evidence type="ECO:0000256" key="8">
    <source>
        <dbReference type="RuleBase" id="RU363043"/>
    </source>
</evidence>
<gene>
    <name evidence="10" type="ORF">SAMN03080599_02029</name>
</gene>
<dbReference type="GO" id="GO:0035435">
    <property type="term" value="P:phosphate ion transmembrane transport"/>
    <property type="evidence" value="ECO:0007669"/>
    <property type="project" value="InterPro"/>
</dbReference>
<dbReference type="CDD" id="cd06261">
    <property type="entry name" value="TM_PBP2"/>
    <property type="match status" value="1"/>
</dbReference>
<dbReference type="InterPro" id="IPR000515">
    <property type="entry name" value="MetI-like"/>
</dbReference>
<evidence type="ECO:0000313" key="11">
    <source>
        <dbReference type="Proteomes" id="UP000199208"/>
    </source>
</evidence>
<dbReference type="SUPFAM" id="SSF161098">
    <property type="entry name" value="MetI-like"/>
    <property type="match status" value="1"/>
</dbReference>
<keyword evidence="7 8" id="KW-0472">Membrane</keyword>
<evidence type="ECO:0000256" key="4">
    <source>
        <dbReference type="ARBA" id="ARBA00022475"/>
    </source>
</evidence>
<evidence type="ECO:0000256" key="5">
    <source>
        <dbReference type="ARBA" id="ARBA00022692"/>
    </source>
</evidence>
<feature type="transmembrane region" description="Helical" evidence="8">
    <location>
        <begin position="219"/>
        <end position="240"/>
    </location>
</feature>
<feature type="transmembrane region" description="Helical" evidence="8">
    <location>
        <begin position="96"/>
        <end position="125"/>
    </location>
</feature>
<evidence type="ECO:0000256" key="6">
    <source>
        <dbReference type="ARBA" id="ARBA00022989"/>
    </source>
</evidence>
<feature type="transmembrane region" description="Helical" evidence="8">
    <location>
        <begin position="51"/>
        <end position="70"/>
    </location>
</feature>
<dbReference type="PANTHER" id="PTHR43470">
    <property type="entry name" value="PHOSPHATE TRANSPORT SYSTEM PERMEASE PROTEIN PSTA-RELATED"/>
    <property type="match status" value="1"/>
</dbReference>
<dbReference type="PROSITE" id="PS50928">
    <property type="entry name" value="ABC_TM1"/>
    <property type="match status" value="1"/>
</dbReference>
<dbReference type="Pfam" id="PF00528">
    <property type="entry name" value="BPD_transp_1"/>
    <property type="match status" value="1"/>
</dbReference>
<name>A0A1G5S0V8_9FIRM</name>
<dbReference type="InterPro" id="IPR005672">
    <property type="entry name" value="Phosphate_PstA"/>
</dbReference>
<sequence>MRGLNVNLLSEGRGESMLEIEQASVAERYKVKIDSSRIERRVRLNNGLKHLFSLSTVFALVVLAILLYRIGVQSMGWLDLQFLTSNLSRFAEKAGIYGAILGTVYLMLIVVPVTLVLGVSTAIYLEEYATKGRIQRFIKVNISNLASVPSVIFGLLGLAVFGRMFNLGSSILAGGLTMSLLVLPTVVVASQEAIKAVPGFLREASYGMGADKWTTIRKVVLPVALPGILTGSILAMSRAIGETAPLVVLGIPTLILKVPNSLLDDFTALPIQIYYWTLDTVLTPEYANLAAATIVVLLAVLFVLNSVAIIIRNKFQKRF</sequence>
<feature type="transmembrane region" description="Helical" evidence="8">
    <location>
        <begin position="171"/>
        <end position="189"/>
    </location>
</feature>
<keyword evidence="4 8" id="KW-1003">Cell membrane</keyword>
<feature type="transmembrane region" description="Helical" evidence="8">
    <location>
        <begin position="286"/>
        <end position="311"/>
    </location>
</feature>
<keyword evidence="6 8" id="KW-1133">Transmembrane helix</keyword>
<evidence type="ECO:0000256" key="1">
    <source>
        <dbReference type="ARBA" id="ARBA00004651"/>
    </source>
</evidence>
<dbReference type="EMBL" id="FMWL01000010">
    <property type="protein sequence ID" value="SCZ79994.1"/>
    <property type="molecule type" value="Genomic_DNA"/>
</dbReference>
<dbReference type="PANTHER" id="PTHR43470:SF5">
    <property type="entry name" value="PHOSPHATE TRANSPORT SYSTEM PERMEASE PROTEIN PSTA"/>
    <property type="match status" value="1"/>
</dbReference>
<feature type="domain" description="ABC transmembrane type-1" evidence="9">
    <location>
        <begin position="100"/>
        <end position="308"/>
    </location>
</feature>
<reference evidence="10 11" key="1">
    <citation type="submission" date="2016-10" db="EMBL/GenBank/DDBJ databases">
        <authorList>
            <person name="de Groot N.N."/>
        </authorList>
    </citation>
    <scope>NUCLEOTIDE SEQUENCE [LARGE SCALE GENOMIC DNA]</scope>
    <source>
        <strain evidence="10 11">DSM 2784</strain>
    </source>
</reference>
<evidence type="ECO:0000256" key="2">
    <source>
        <dbReference type="ARBA" id="ARBA00007069"/>
    </source>
</evidence>